<evidence type="ECO:0000313" key="1">
    <source>
        <dbReference type="EMBL" id="KOX77069.1"/>
    </source>
</evidence>
<proteinExistence type="predicted"/>
<organism evidence="1 2">
    <name type="scientific">Melipona quadrifasciata</name>
    <dbReference type="NCBI Taxonomy" id="166423"/>
    <lineage>
        <taxon>Eukaryota</taxon>
        <taxon>Metazoa</taxon>
        <taxon>Ecdysozoa</taxon>
        <taxon>Arthropoda</taxon>
        <taxon>Hexapoda</taxon>
        <taxon>Insecta</taxon>
        <taxon>Pterygota</taxon>
        <taxon>Neoptera</taxon>
        <taxon>Endopterygota</taxon>
        <taxon>Hymenoptera</taxon>
        <taxon>Apocrita</taxon>
        <taxon>Aculeata</taxon>
        <taxon>Apoidea</taxon>
        <taxon>Anthophila</taxon>
        <taxon>Apidae</taxon>
        <taxon>Melipona</taxon>
    </lineage>
</organism>
<accession>A0A0M9A6V4</accession>
<dbReference type="Proteomes" id="UP000053105">
    <property type="component" value="Unassembled WGS sequence"/>
</dbReference>
<sequence>MELLIWVINSSVKMPRCIYPVYINLTGTALDSMNERKVTRKDIITESDFSGGNSEKIGPL</sequence>
<reference evidence="1 2" key="1">
    <citation type="submission" date="2015-07" db="EMBL/GenBank/DDBJ databases">
        <title>The genome of Melipona quadrifasciata.</title>
        <authorList>
            <person name="Pan H."/>
            <person name="Kapheim K."/>
        </authorList>
    </citation>
    <scope>NUCLEOTIDE SEQUENCE [LARGE SCALE GENOMIC DNA]</scope>
    <source>
        <strain evidence="1">0111107301</strain>
        <tissue evidence="1">Whole body</tissue>
    </source>
</reference>
<dbReference type="AlphaFoldDB" id="A0A0M9A6V4"/>
<evidence type="ECO:0000313" key="2">
    <source>
        <dbReference type="Proteomes" id="UP000053105"/>
    </source>
</evidence>
<protein>
    <submittedName>
        <fullName evidence="1">Uncharacterized protein</fullName>
    </submittedName>
</protein>
<gene>
    <name evidence="1" type="ORF">WN51_10463</name>
</gene>
<keyword evidence="2" id="KW-1185">Reference proteome</keyword>
<name>A0A0M9A6V4_9HYME</name>
<dbReference type="EMBL" id="KQ435736">
    <property type="protein sequence ID" value="KOX77069.1"/>
    <property type="molecule type" value="Genomic_DNA"/>
</dbReference>